<evidence type="ECO:0000256" key="3">
    <source>
        <dbReference type="ARBA" id="ARBA00004123"/>
    </source>
</evidence>
<dbReference type="InterPro" id="IPR011068">
    <property type="entry name" value="NuclTrfase_I-like_C"/>
</dbReference>
<keyword evidence="13" id="KW-0472">Membrane</keyword>
<evidence type="ECO:0000256" key="12">
    <source>
        <dbReference type="ARBA" id="ARBA00023242"/>
    </source>
</evidence>
<comment type="subcellular location">
    <subcellularLocation>
        <location evidence="3">Nucleus</location>
    </subcellularLocation>
</comment>
<dbReference type="SUPFAM" id="SSF81301">
    <property type="entry name" value="Nucleotidyltransferase"/>
    <property type="match status" value="1"/>
</dbReference>
<keyword evidence="8" id="KW-0479">Metal-binding</keyword>
<evidence type="ECO:0000259" key="15">
    <source>
        <dbReference type="Pfam" id="PF20750"/>
    </source>
</evidence>
<dbReference type="Pfam" id="PF20750">
    <property type="entry name" value="PAP_NTPase"/>
    <property type="match status" value="1"/>
</dbReference>
<keyword evidence="12" id="KW-0539">Nucleus</keyword>
<dbReference type="Gene3D" id="3.30.70.590">
    <property type="entry name" value="Poly(A) polymerase predicted RNA binding domain"/>
    <property type="match status" value="1"/>
</dbReference>
<evidence type="ECO:0000313" key="16">
    <source>
        <dbReference type="Proteomes" id="UP000228380"/>
    </source>
</evidence>
<evidence type="ECO:0000256" key="13">
    <source>
        <dbReference type="SAM" id="Phobius"/>
    </source>
</evidence>
<protein>
    <recommendedName>
        <fullName evidence="5">polynucleotide adenylyltransferase</fullName>
        <ecNumber evidence="5">2.7.7.19</ecNumber>
    </recommendedName>
</protein>
<dbReference type="OrthoDB" id="412748at2759"/>
<dbReference type="Gene3D" id="1.10.1410.10">
    <property type="match status" value="1"/>
</dbReference>
<proteinExistence type="inferred from homology"/>
<dbReference type="SUPFAM" id="SSF81631">
    <property type="entry name" value="PAP/OAS1 substrate-binding domain"/>
    <property type="match status" value="1"/>
</dbReference>
<evidence type="ECO:0000256" key="2">
    <source>
        <dbReference type="ARBA" id="ARBA00001946"/>
    </source>
</evidence>
<keyword evidence="16" id="KW-1185">Reference proteome</keyword>
<dbReference type="GO" id="GO:0005524">
    <property type="term" value="F:ATP binding"/>
    <property type="evidence" value="ECO:0007669"/>
    <property type="project" value="UniProtKB-KW"/>
</dbReference>
<dbReference type="InterPro" id="IPR007012">
    <property type="entry name" value="PolA_pol_cen_dom"/>
</dbReference>
<comment type="similarity">
    <text evidence="4">Belongs to the poly(A) polymerase family.</text>
</comment>
<dbReference type="Proteomes" id="UP000228380">
    <property type="component" value="Chromosome 13"/>
</dbReference>
<organism evidence="16 17">
    <name type="scientific">Phoenix dactylifera</name>
    <name type="common">Date palm</name>
    <dbReference type="NCBI Taxonomy" id="42345"/>
    <lineage>
        <taxon>Eukaryota</taxon>
        <taxon>Viridiplantae</taxon>
        <taxon>Streptophyta</taxon>
        <taxon>Embryophyta</taxon>
        <taxon>Tracheophyta</taxon>
        <taxon>Spermatophyta</taxon>
        <taxon>Magnoliopsida</taxon>
        <taxon>Liliopsida</taxon>
        <taxon>Arecaceae</taxon>
        <taxon>Coryphoideae</taxon>
        <taxon>Phoeniceae</taxon>
        <taxon>Phoenix</taxon>
    </lineage>
</organism>
<dbReference type="FunFam" id="3.30.460.10:FF:000002">
    <property type="entry name" value="Poly(A) polymerase alpha, putative"/>
    <property type="match status" value="1"/>
</dbReference>
<name>A0A8B7C7E6_PHODC</name>
<evidence type="ECO:0000313" key="17">
    <source>
        <dbReference type="RefSeq" id="XP_008793349.3"/>
    </source>
</evidence>
<keyword evidence="11" id="KW-0460">Magnesium</keyword>
<sequence length="574" mass="65407">MAYAYRTQRRTVVPAPAPPLIDPGTLILPPPPPPLPPPPPVRFFAVPVAAAPPYPVLVPAGPAVVASPVRLNPAVLIQMDQQRTQALLQFMDKEGLVPTQEEEMKRRDVIDQLKQIVLTWIKKVAWQRRLHKDVVASTSATILAYGSYGLGVHGCESDIDALCVGPYFATMEEDFFIVLQNMLQSRREVSEIHCVKSAKVPLMRFKFNGISIDFPYAQLQATSVPQDVDIFDESLVVADETSWRSLSGVRVNTRILQLVPNLKNFQSMLRCIKLWARRRGVYSHLLGFFGGIHLAVLAAFVCQRHPNASLNVLIAIFFDTFLHWTWPMPVILQDRSIPFKSPDLRLLMPIMMPCWPFEFCNSNITRSTFRRIMEEFQRGFNMTKDVGRVNFGWSCLFEAYPYTKKYDHFVRIFLAAPDGDELCDWVGWVKSRFRSLLLKLEMVQGFCDPNPTEYVDHDVAEPNRVFYWGLLPNETVFIDADSVKEDFMRSVNKDLDGDKSTRCKLELSIVESMQLPKCVQIDSGGSKGSKTCWRILDSNHMRKPVYSQHLPQYFVGYAASDRGYQSCGWIDDQL</sequence>
<dbReference type="AlphaFoldDB" id="A0A8B7C7E6"/>
<evidence type="ECO:0000256" key="4">
    <source>
        <dbReference type="ARBA" id="ARBA00010912"/>
    </source>
</evidence>
<feature type="transmembrane region" description="Helical" evidence="13">
    <location>
        <begin position="281"/>
        <end position="301"/>
    </location>
</feature>
<dbReference type="GO" id="GO:0005634">
    <property type="term" value="C:nucleus"/>
    <property type="evidence" value="ECO:0007669"/>
    <property type="project" value="UniProtKB-SubCell"/>
</dbReference>
<evidence type="ECO:0000256" key="7">
    <source>
        <dbReference type="ARBA" id="ARBA00022679"/>
    </source>
</evidence>
<dbReference type="GO" id="GO:1990817">
    <property type="term" value="F:poly(A) RNA polymerase activity"/>
    <property type="evidence" value="ECO:0007669"/>
    <property type="project" value="UniProtKB-EC"/>
</dbReference>
<gene>
    <name evidence="17" type="primary">LOC103709667</name>
</gene>
<keyword evidence="6" id="KW-0507">mRNA processing</keyword>
<dbReference type="RefSeq" id="XP_008793349.3">
    <property type="nucleotide sequence ID" value="XM_008795127.4"/>
</dbReference>
<dbReference type="GO" id="GO:0003723">
    <property type="term" value="F:RNA binding"/>
    <property type="evidence" value="ECO:0007669"/>
    <property type="project" value="InterPro"/>
</dbReference>
<dbReference type="CDD" id="cd05402">
    <property type="entry name" value="NT_PAP_TUTase"/>
    <property type="match status" value="1"/>
</dbReference>
<dbReference type="GO" id="GO:0046872">
    <property type="term" value="F:metal ion binding"/>
    <property type="evidence" value="ECO:0007669"/>
    <property type="project" value="UniProtKB-KW"/>
</dbReference>
<keyword evidence="9" id="KW-0547">Nucleotide-binding</keyword>
<keyword evidence="10" id="KW-0067">ATP-binding</keyword>
<reference evidence="16" key="1">
    <citation type="journal article" date="2019" name="Nat. Commun.">
        <title>Genome-wide association mapping of date palm fruit traits.</title>
        <authorList>
            <person name="Hazzouri K.M."/>
            <person name="Gros-Balthazard M."/>
            <person name="Flowers J.M."/>
            <person name="Copetti D."/>
            <person name="Lemansour A."/>
            <person name="Lebrun M."/>
            <person name="Masmoudi K."/>
            <person name="Ferrand S."/>
            <person name="Dhar M.I."/>
            <person name="Fresquez Z.A."/>
            <person name="Rosas U."/>
            <person name="Zhang J."/>
            <person name="Talag J."/>
            <person name="Lee S."/>
            <person name="Kudrna D."/>
            <person name="Powell R.F."/>
            <person name="Leitch I.J."/>
            <person name="Krueger R.R."/>
            <person name="Wing R.A."/>
            <person name="Amiri K.M.A."/>
            <person name="Purugganan M.D."/>
        </authorList>
    </citation>
    <scope>NUCLEOTIDE SEQUENCE [LARGE SCALE GENOMIC DNA]</scope>
    <source>
        <strain evidence="16">cv. Khalas</strain>
    </source>
</reference>
<feature type="domain" description="Poly(A) polymerase central" evidence="14">
    <location>
        <begin position="264"/>
        <end position="398"/>
    </location>
</feature>
<dbReference type="InterPro" id="IPR043519">
    <property type="entry name" value="NT_sf"/>
</dbReference>
<dbReference type="FunFam" id="1.10.1410.10:FF:000001">
    <property type="entry name" value="Putative poly(A) polymerase gamma"/>
    <property type="match status" value="1"/>
</dbReference>
<keyword evidence="13" id="KW-0812">Transmembrane</keyword>
<dbReference type="EC" id="2.7.7.19" evidence="5"/>
<evidence type="ECO:0000256" key="11">
    <source>
        <dbReference type="ARBA" id="ARBA00022842"/>
    </source>
</evidence>
<dbReference type="KEGG" id="pda:103709667"/>
<feature type="domain" description="Poly(A) polymerase nucleotidyltransferase" evidence="15">
    <location>
        <begin position="79"/>
        <end position="259"/>
    </location>
</feature>
<evidence type="ECO:0000256" key="5">
    <source>
        <dbReference type="ARBA" id="ARBA00012388"/>
    </source>
</evidence>
<dbReference type="GO" id="GO:0031123">
    <property type="term" value="P:RNA 3'-end processing"/>
    <property type="evidence" value="ECO:0007669"/>
    <property type="project" value="InterPro"/>
</dbReference>
<comment type="cofactor">
    <cofactor evidence="1">
        <name>Mn(2+)</name>
        <dbReference type="ChEBI" id="CHEBI:29035"/>
    </cofactor>
</comment>
<evidence type="ECO:0000256" key="6">
    <source>
        <dbReference type="ARBA" id="ARBA00022664"/>
    </source>
</evidence>
<keyword evidence="13" id="KW-1133">Transmembrane helix</keyword>
<dbReference type="GeneID" id="103709667"/>
<comment type="cofactor">
    <cofactor evidence="2">
        <name>Mg(2+)</name>
        <dbReference type="ChEBI" id="CHEBI:18420"/>
    </cofactor>
</comment>
<dbReference type="SUPFAM" id="SSF55003">
    <property type="entry name" value="PAP/Archaeal CCA-adding enzyme, C-terminal domain"/>
    <property type="match status" value="1"/>
</dbReference>
<dbReference type="PANTHER" id="PTHR10682:SF33">
    <property type="entry name" value="NUCLEAR POLY(A) POLYMERASE 3"/>
    <property type="match status" value="1"/>
</dbReference>
<evidence type="ECO:0000256" key="10">
    <source>
        <dbReference type="ARBA" id="ARBA00022840"/>
    </source>
</evidence>
<dbReference type="Gene3D" id="3.30.460.10">
    <property type="entry name" value="Beta Polymerase, domain 2"/>
    <property type="match status" value="1"/>
</dbReference>
<dbReference type="InterPro" id="IPR048840">
    <property type="entry name" value="PolA_pol_NTPase"/>
</dbReference>
<evidence type="ECO:0000259" key="14">
    <source>
        <dbReference type="Pfam" id="PF04928"/>
    </source>
</evidence>
<evidence type="ECO:0000256" key="8">
    <source>
        <dbReference type="ARBA" id="ARBA00022723"/>
    </source>
</evidence>
<dbReference type="PANTHER" id="PTHR10682">
    <property type="entry name" value="POLY A POLYMERASE"/>
    <property type="match status" value="1"/>
</dbReference>
<dbReference type="SUPFAM" id="SSF101447">
    <property type="entry name" value="Formin homology 2 domain (FH2 domain)"/>
    <property type="match status" value="1"/>
</dbReference>
<dbReference type="GO" id="GO:0006397">
    <property type="term" value="P:mRNA processing"/>
    <property type="evidence" value="ECO:0007669"/>
    <property type="project" value="UniProtKB-KW"/>
</dbReference>
<accession>A0A8B7C7E6</accession>
<evidence type="ECO:0000256" key="1">
    <source>
        <dbReference type="ARBA" id="ARBA00001936"/>
    </source>
</evidence>
<evidence type="ECO:0000256" key="9">
    <source>
        <dbReference type="ARBA" id="ARBA00022741"/>
    </source>
</evidence>
<dbReference type="Pfam" id="PF04928">
    <property type="entry name" value="PAP_central"/>
    <property type="match status" value="1"/>
</dbReference>
<dbReference type="FunFam" id="3.30.70.590:FF:000005">
    <property type="entry name" value="Nuclear poly(A) polymerase 3"/>
    <property type="match status" value="1"/>
</dbReference>
<reference evidence="17" key="2">
    <citation type="submission" date="2025-08" db="UniProtKB">
        <authorList>
            <consortium name="RefSeq"/>
        </authorList>
    </citation>
    <scope>IDENTIFICATION</scope>
    <source>
        <tissue evidence="17">Young leaves</tissue>
    </source>
</reference>
<keyword evidence="7" id="KW-0808">Transferase</keyword>